<keyword evidence="15" id="KW-1185">Reference proteome</keyword>
<feature type="transmembrane region" description="Helical" evidence="12">
    <location>
        <begin position="112"/>
        <end position="132"/>
    </location>
</feature>
<evidence type="ECO:0000313" key="15">
    <source>
        <dbReference type="Proteomes" id="UP001165492"/>
    </source>
</evidence>
<evidence type="ECO:0000256" key="7">
    <source>
        <dbReference type="ARBA" id="ARBA00022723"/>
    </source>
</evidence>
<evidence type="ECO:0000313" key="14">
    <source>
        <dbReference type="EMBL" id="MCC5466155.1"/>
    </source>
</evidence>
<accession>A0ABS8HSN5</accession>
<comment type="caution">
    <text evidence="14">The sequence shown here is derived from an EMBL/GenBank/DDBJ whole genome shotgun (WGS) entry which is preliminary data.</text>
</comment>
<evidence type="ECO:0000256" key="8">
    <source>
        <dbReference type="ARBA" id="ARBA00022982"/>
    </source>
</evidence>
<name>A0ABS8HSN5_9FIRM</name>
<evidence type="ECO:0000256" key="3">
    <source>
        <dbReference type="ARBA" id="ARBA00022448"/>
    </source>
</evidence>
<keyword evidence="5" id="KW-0349">Heme</keyword>
<reference evidence="14" key="1">
    <citation type="submission" date="2021-11" db="EMBL/GenBank/DDBJ databases">
        <title>Description of a new species Pelosinus isolated from the bottom sediments of Lake Baikal.</title>
        <authorList>
            <person name="Zakharyuk A."/>
        </authorList>
    </citation>
    <scope>NUCLEOTIDE SEQUENCE</scope>
    <source>
        <strain evidence="14">Bkl1</strain>
    </source>
</reference>
<keyword evidence="11 12" id="KW-0472">Membrane</keyword>
<feature type="transmembrane region" description="Helical" evidence="12">
    <location>
        <begin position="51"/>
        <end position="69"/>
    </location>
</feature>
<dbReference type="PANTHER" id="PTHR30485">
    <property type="entry name" value="NI/FE-HYDROGENASE 1 B-TYPE CYTOCHROME SUBUNIT"/>
    <property type="match status" value="1"/>
</dbReference>
<evidence type="ECO:0000256" key="9">
    <source>
        <dbReference type="ARBA" id="ARBA00022989"/>
    </source>
</evidence>
<dbReference type="Gene3D" id="1.20.950.20">
    <property type="entry name" value="Transmembrane di-heme cytochromes, Chain C"/>
    <property type="match status" value="1"/>
</dbReference>
<keyword evidence="9 12" id="KW-1133">Transmembrane helix</keyword>
<evidence type="ECO:0000256" key="4">
    <source>
        <dbReference type="ARBA" id="ARBA00022475"/>
    </source>
</evidence>
<proteinExistence type="inferred from homology"/>
<keyword evidence="3" id="KW-0813">Transport</keyword>
<evidence type="ECO:0000256" key="10">
    <source>
        <dbReference type="ARBA" id="ARBA00023004"/>
    </source>
</evidence>
<dbReference type="Pfam" id="PF01292">
    <property type="entry name" value="Ni_hydr_CYTB"/>
    <property type="match status" value="1"/>
</dbReference>
<keyword evidence="10" id="KW-0408">Iron</keyword>
<comment type="similarity">
    <text evidence="2">Belongs to the HupC/HyaC/HydC family.</text>
</comment>
<feature type="transmembrane region" description="Helical" evidence="12">
    <location>
        <begin position="12"/>
        <end position="31"/>
    </location>
</feature>
<keyword evidence="8" id="KW-0249">Electron transport</keyword>
<evidence type="ECO:0000256" key="6">
    <source>
        <dbReference type="ARBA" id="ARBA00022692"/>
    </source>
</evidence>
<dbReference type="InterPro" id="IPR011577">
    <property type="entry name" value="Cyt_b561_bac/Ni-Hgenase"/>
</dbReference>
<keyword evidence="7" id="KW-0479">Metal-binding</keyword>
<evidence type="ECO:0000256" key="1">
    <source>
        <dbReference type="ARBA" id="ARBA00004651"/>
    </source>
</evidence>
<dbReference type="RefSeq" id="WP_229535333.1">
    <property type="nucleotide sequence ID" value="NZ_JAJHJB010000015.1"/>
</dbReference>
<dbReference type="InterPro" id="IPR000516">
    <property type="entry name" value="Ni-dep_Hydgase_cyt-B"/>
</dbReference>
<keyword evidence="6 12" id="KW-0812">Transmembrane</keyword>
<keyword evidence="4" id="KW-1003">Cell membrane</keyword>
<dbReference type="PRINTS" id="PR00161">
    <property type="entry name" value="NIHGNASECYTB"/>
</dbReference>
<gene>
    <name evidence="14" type="ORF">LMF89_12395</name>
</gene>
<evidence type="ECO:0000256" key="11">
    <source>
        <dbReference type="ARBA" id="ARBA00023136"/>
    </source>
</evidence>
<protein>
    <submittedName>
        <fullName evidence="14">Cytochrome b/b6 domain-containing protein</fullName>
    </submittedName>
</protein>
<evidence type="ECO:0000259" key="13">
    <source>
        <dbReference type="Pfam" id="PF01292"/>
    </source>
</evidence>
<dbReference type="PANTHER" id="PTHR30485:SF0">
    <property type="entry name" value="NI_FE-HYDROGENASE 1 B-TYPE CYTOCHROME SUBUNIT-RELATED"/>
    <property type="match status" value="1"/>
</dbReference>
<evidence type="ECO:0000256" key="2">
    <source>
        <dbReference type="ARBA" id="ARBA00008622"/>
    </source>
</evidence>
<dbReference type="InterPro" id="IPR051542">
    <property type="entry name" value="Hydrogenase_cytochrome"/>
</dbReference>
<evidence type="ECO:0000256" key="5">
    <source>
        <dbReference type="ARBA" id="ARBA00022617"/>
    </source>
</evidence>
<feature type="transmembrane region" description="Helical" evidence="12">
    <location>
        <begin position="152"/>
        <end position="173"/>
    </location>
</feature>
<sequence length="206" mass="23996">MKLLLHSLPIRIFHWVMFLAVIILLFTGLYMNAPWSWLHLPMEVVRKTHTLFSSIIIVNLVAHIYYYLYTNKITEILFLPRDWVNVPSFIRYVFFITESHPNFGRYNPGQKLVFSSWFLAVIIAAITGIIMLFPANSQWLQWKLGGLNVIRILHFGVAIFFAASIPLHLYLVFTESPANLQAMFTGYINKEVKPETTKNEHKDLLP</sequence>
<evidence type="ECO:0000256" key="12">
    <source>
        <dbReference type="SAM" id="Phobius"/>
    </source>
</evidence>
<dbReference type="SUPFAM" id="SSF81342">
    <property type="entry name" value="Transmembrane di-heme cytochromes"/>
    <property type="match status" value="1"/>
</dbReference>
<feature type="domain" description="Cytochrome b561 bacterial/Ni-hydrogenase" evidence="13">
    <location>
        <begin position="6"/>
        <end position="186"/>
    </location>
</feature>
<dbReference type="InterPro" id="IPR016174">
    <property type="entry name" value="Di-haem_cyt_TM"/>
</dbReference>
<comment type="subcellular location">
    <subcellularLocation>
        <location evidence="1">Cell membrane</location>
        <topology evidence="1">Multi-pass membrane protein</topology>
    </subcellularLocation>
</comment>
<organism evidence="14 15">
    <name type="scientific">Pelosinus baikalensis</name>
    <dbReference type="NCBI Taxonomy" id="2892015"/>
    <lineage>
        <taxon>Bacteria</taxon>
        <taxon>Bacillati</taxon>
        <taxon>Bacillota</taxon>
        <taxon>Negativicutes</taxon>
        <taxon>Selenomonadales</taxon>
        <taxon>Sporomusaceae</taxon>
        <taxon>Pelosinus</taxon>
    </lineage>
</organism>
<dbReference type="EMBL" id="JAJHJB010000015">
    <property type="protein sequence ID" value="MCC5466155.1"/>
    <property type="molecule type" value="Genomic_DNA"/>
</dbReference>
<dbReference type="Proteomes" id="UP001165492">
    <property type="component" value="Unassembled WGS sequence"/>
</dbReference>